<proteinExistence type="predicted"/>
<dbReference type="KEGG" id="hje:HacjB3_17518"/>
<geneLocation type="plasmid" evidence="2 4">
    <name>2</name>
</geneLocation>
<dbReference type="Proteomes" id="UP000000390">
    <property type="component" value="Plasmid 2"/>
</dbReference>
<dbReference type="AlphaFoldDB" id="D8JCV1"/>
<dbReference type="eggNOG" id="arCOG02410">
    <property type="taxonomic scope" value="Archaea"/>
</dbReference>
<dbReference type="EMBL" id="AOHV01000020">
    <property type="protein sequence ID" value="ELY38718.1"/>
    <property type="molecule type" value="Genomic_DNA"/>
</dbReference>
<name>D8JCV1_HALJB</name>
<dbReference type="Pfam" id="PF00296">
    <property type="entry name" value="Bac_luciferase"/>
    <property type="match status" value="1"/>
</dbReference>
<organism evidence="2 4">
    <name type="scientific">Halalkalicoccus jeotgali (strain DSM 18796 / CECT 7217 / JCM 14584 / KCTC 4019 / B3)</name>
    <dbReference type="NCBI Taxonomy" id="795797"/>
    <lineage>
        <taxon>Archaea</taxon>
        <taxon>Methanobacteriati</taxon>
        <taxon>Methanobacteriota</taxon>
        <taxon>Stenosarchaea group</taxon>
        <taxon>Halobacteria</taxon>
        <taxon>Halobacteriales</taxon>
        <taxon>Halococcaceae</taxon>
        <taxon>Halalkalicoccus</taxon>
    </lineage>
</organism>
<dbReference type="SUPFAM" id="SSF51679">
    <property type="entry name" value="Bacterial luciferase-like"/>
    <property type="match status" value="1"/>
</dbReference>
<evidence type="ECO:0000313" key="4">
    <source>
        <dbReference type="Proteomes" id="UP000000390"/>
    </source>
</evidence>
<sequence>MGLTQHPADRDPKTCFAELLEQARIAEASGFKGLFVGEHHFTDDIYFDNFQTLARMAGELGNEMNIGTSVCLLPLHNPALVAERIATLDVISNGNVVFGAAAGYRDAEFDTVGVDKAERAGRITEGIEIIRALWSKNNVSYDGDYYVFENVTTRPQPIQESRPPIWLGGSAPAAVKRAAEIGDAWLIDPVSPVSKLKKAVGLYERELTEEPTCRPIRRDVYVAETTEEAIDIAAPYILDKFDSLSEWGIIDDDAEELSRRERFERVSEGRYLIGTPEKVAGELEFLSETLNVNHLIARVQWPGMDHERALDAIELLGSEVGPRVAEL</sequence>
<dbReference type="OrthoDB" id="7684at2157"/>
<dbReference type="EMBL" id="CP002064">
    <property type="protein sequence ID" value="ADJ16846.1"/>
    <property type="molecule type" value="Genomic_DNA"/>
</dbReference>
<dbReference type="PANTHER" id="PTHR30137">
    <property type="entry name" value="LUCIFERASE-LIKE MONOOXYGENASE"/>
    <property type="match status" value="1"/>
</dbReference>
<dbReference type="InterPro" id="IPR011251">
    <property type="entry name" value="Luciferase-like_dom"/>
</dbReference>
<dbReference type="InterPro" id="IPR036661">
    <property type="entry name" value="Luciferase-like_sf"/>
</dbReference>
<dbReference type="PANTHER" id="PTHR30137:SF6">
    <property type="entry name" value="LUCIFERASE-LIKE MONOOXYGENASE"/>
    <property type="match status" value="1"/>
</dbReference>
<evidence type="ECO:0000313" key="2">
    <source>
        <dbReference type="EMBL" id="ADJ16846.1"/>
    </source>
</evidence>
<reference evidence="2 4" key="1">
    <citation type="journal article" date="2010" name="J. Bacteriol.">
        <title>Complete genome sequence of Halalkalicoccus jeotgali B3(T), an extremely halophilic archaeon.</title>
        <authorList>
            <person name="Roh S.W."/>
            <person name="Nam Y.D."/>
            <person name="Nam S.H."/>
            <person name="Choi S.H."/>
            <person name="Park H.S."/>
            <person name="Bae J.W."/>
        </authorList>
    </citation>
    <scope>NUCLEOTIDE SEQUENCE [LARGE SCALE GENOMIC DNA]</scope>
    <source>
        <strain evidence="2">B3</strain>
        <strain evidence="4">DSM 18796 / CECT 7217 / JCM 14584 / KCTC 4019 / B3</strain>
        <plasmid evidence="4">2</plasmid>
    </source>
</reference>
<dbReference type="PATRIC" id="fig|795797.18.peg.3419"/>
<dbReference type="Proteomes" id="UP000011645">
    <property type="component" value="Unassembled WGS sequence"/>
</dbReference>
<dbReference type="HOGENOM" id="CLU_027853_3_2_2"/>
<reference evidence="3 5" key="2">
    <citation type="journal article" date="2014" name="PLoS Genet.">
        <title>Phylogenetically driven sequencing of extremely halophilic archaea reveals strategies for static and dynamic osmo-response.</title>
        <authorList>
            <person name="Becker E.A."/>
            <person name="Seitzer P.M."/>
            <person name="Tritt A."/>
            <person name="Larsen D."/>
            <person name="Krusor M."/>
            <person name="Yao A.I."/>
            <person name="Wu D."/>
            <person name="Madern D."/>
            <person name="Eisen J.A."/>
            <person name="Darling A.E."/>
            <person name="Facciotti M.T."/>
        </authorList>
    </citation>
    <scope>NUCLEOTIDE SEQUENCE [LARGE SCALE GENOMIC DNA]</scope>
    <source>
        <strain evidence="3">B3</strain>
        <strain evidence="5">DSM 18796 / CECT 7217 / JCM 14584 / KCTC 4019 / B3</strain>
    </source>
</reference>
<accession>D8JCV1</accession>
<dbReference type="GO" id="GO:0016705">
    <property type="term" value="F:oxidoreductase activity, acting on paired donors, with incorporation or reduction of molecular oxygen"/>
    <property type="evidence" value="ECO:0007669"/>
    <property type="project" value="InterPro"/>
</dbReference>
<protein>
    <submittedName>
        <fullName evidence="2">Luciferase-like protein</fullName>
    </submittedName>
</protein>
<gene>
    <name evidence="2" type="ordered locus">HacjB3_17518</name>
    <name evidence="3" type="ORF">C497_07249</name>
</gene>
<evidence type="ECO:0000313" key="5">
    <source>
        <dbReference type="Proteomes" id="UP000011645"/>
    </source>
</evidence>
<feature type="domain" description="Luciferase-like" evidence="1">
    <location>
        <begin position="4"/>
        <end position="284"/>
    </location>
</feature>
<dbReference type="Gene3D" id="3.20.20.30">
    <property type="entry name" value="Luciferase-like domain"/>
    <property type="match status" value="1"/>
</dbReference>
<keyword evidence="2" id="KW-0614">Plasmid</keyword>
<dbReference type="InterPro" id="IPR050766">
    <property type="entry name" value="Bact_Lucif_Oxidored"/>
</dbReference>
<evidence type="ECO:0000259" key="1">
    <source>
        <dbReference type="Pfam" id="PF00296"/>
    </source>
</evidence>
<dbReference type="GO" id="GO:0005829">
    <property type="term" value="C:cytosol"/>
    <property type="evidence" value="ECO:0007669"/>
    <property type="project" value="TreeGrafter"/>
</dbReference>
<evidence type="ECO:0000313" key="3">
    <source>
        <dbReference type="EMBL" id="ELY38718.1"/>
    </source>
</evidence>
<keyword evidence="5" id="KW-1185">Reference proteome</keyword>